<dbReference type="SUPFAM" id="SSF48695">
    <property type="entry name" value="Multiheme cytochromes"/>
    <property type="match status" value="1"/>
</dbReference>
<dbReference type="Proteomes" id="UP001144372">
    <property type="component" value="Unassembled WGS sequence"/>
</dbReference>
<protein>
    <recommendedName>
        <fullName evidence="3">C_GCAxxG_C_C family protein</fullName>
    </recommendedName>
</protein>
<dbReference type="AlphaFoldDB" id="A0A9W6FRN1"/>
<reference evidence="1" key="1">
    <citation type="submission" date="2022-12" db="EMBL/GenBank/DDBJ databases">
        <title>Reference genome sequencing for broad-spectrum identification of bacterial and archaeal isolates by mass spectrometry.</title>
        <authorList>
            <person name="Sekiguchi Y."/>
            <person name="Tourlousse D.M."/>
        </authorList>
    </citation>
    <scope>NUCLEOTIDE SEQUENCE</scope>
    <source>
        <strain evidence="1">ASRB1</strain>
    </source>
</reference>
<proteinExistence type="predicted"/>
<keyword evidence="2" id="KW-1185">Reference proteome</keyword>
<evidence type="ECO:0008006" key="3">
    <source>
        <dbReference type="Google" id="ProtNLM"/>
    </source>
</evidence>
<gene>
    <name evidence="1" type="ORF">DAMNIGENAA_06020</name>
</gene>
<comment type="caution">
    <text evidence="1">The sequence shown here is derived from an EMBL/GenBank/DDBJ whole genome shotgun (WGS) entry which is preliminary data.</text>
</comment>
<evidence type="ECO:0000313" key="2">
    <source>
        <dbReference type="Proteomes" id="UP001144372"/>
    </source>
</evidence>
<dbReference type="Pfam" id="PF09719">
    <property type="entry name" value="C_GCAxxG_C_C"/>
    <property type="match status" value="1"/>
</dbReference>
<dbReference type="InterPro" id="IPR036280">
    <property type="entry name" value="Multihaem_cyt_sf"/>
</dbReference>
<dbReference type="EMBL" id="BSDR01000001">
    <property type="protein sequence ID" value="GLI33169.1"/>
    <property type="molecule type" value="Genomic_DNA"/>
</dbReference>
<evidence type="ECO:0000313" key="1">
    <source>
        <dbReference type="EMBL" id="GLI33169.1"/>
    </source>
</evidence>
<name>A0A9W6FRN1_9BACT</name>
<organism evidence="1 2">
    <name type="scientific">Desulforhabdus amnigena</name>
    <dbReference type="NCBI Taxonomy" id="40218"/>
    <lineage>
        <taxon>Bacteria</taxon>
        <taxon>Pseudomonadati</taxon>
        <taxon>Thermodesulfobacteriota</taxon>
        <taxon>Syntrophobacteria</taxon>
        <taxon>Syntrophobacterales</taxon>
        <taxon>Syntrophobacteraceae</taxon>
        <taxon>Desulforhabdus</taxon>
    </lineage>
</organism>
<dbReference type="NCBIfam" id="TIGR01909">
    <property type="entry name" value="C_GCAxxG_C_C"/>
    <property type="match status" value="1"/>
</dbReference>
<sequence>MMSPEEMRQKAMDLFKKRFHCSQAVIAVGQEKMNSVNEDQIKCMGSFGGGIASSGRVCGALLGGVALISSLYSRGNLNEKEDPRMWFLSRKLTRKFEEITQPFGGVNCSDIARVDWHDRNAVKEFYSNSESRRKHCIQLVGDVAYALGEILEEESSK</sequence>
<accession>A0A9W6FRN1</accession>
<dbReference type="InterPro" id="IPR010181">
    <property type="entry name" value="CGCAxxGCC_motif"/>
</dbReference>